<dbReference type="InterPro" id="IPR006070">
    <property type="entry name" value="Sua5-like_dom"/>
</dbReference>
<sequence>MSAEIITIHQQNPHARSIEKVVNVLKNKGLIVYPTESGYALGCTLGNTKAYERIIKIRQVSKKHNFTLMMQDLSQIGEYAKVDNNVFRILKNTLPDAYTFILEGTRIVPKKLLNDKRKTIGIRVSSNNIVQHLLQNLQEPMMSISLVFPEITIYDVDDVVDLVGKSVDMIIDGGYCPPEPTTVIDLSNETPILIRH</sequence>
<dbReference type="NCBIfam" id="TIGR00057">
    <property type="entry name" value="L-threonylcarbamoyladenylate synthase"/>
    <property type="match status" value="1"/>
</dbReference>
<dbReference type="InterPro" id="IPR017945">
    <property type="entry name" value="DHBP_synth_RibB-like_a/b_dom"/>
</dbReference>
<dbReference type="PROSITE" id="PS51163">
    <property type="entry name" value="YRDC"/>
    <property type="match status" value="1"/>
</dbReference>
<evidence type="ECO:0000259" key="1">
    <source>
        <dbReference type="PROSITE" id="PS51163"/>
    </source>
</evidence>
<proteinExistence type="predicted"/>
<dbReference type="PANTHER" id="PTHR42828">
    <property type="entry name" value="DHBP SYNTHASE RIBB-LIKE ALPHA/BETA DOMAIN-CONTAINING PROTEIN"/>
    <property type="match status" value="1"/>
</dbReference>
<dbReference type="GO" id="GO:0003725">
    <property type="term" value="F:double-stranded RNA binding"/>
    <property type="evidence" value="ECO:0007669"/>
    <property type="project" value="InterPro"/>
</dbReference>
<organism evidence="2">
    <name type="scientific">hydrothermal vent metagenome</name>
    <dbReference type="NCBI Taxonomy" id="652676"/>
    <lineage>
        <taxon>unclassified sequences</taxon>
        <taxon>metagenomes</taxon>
        <taxon>ecological metagenomes</taxon>
    </lineage>
</organism>
<protein>
    <submittedName>
        <fullName evidence="2">Hypothetical YciO protein, TsaC/YrdC paralog</fullName>
    </submittedName>
</protein>
<gene>
    <name evidence="2" type="ORF">MNB_SUP05-5-366</name>
</gene>
<dbReference type="InterPro" id="IPR052532">
    <property type="entry name" value="SUA5_domain"/>
</dbReference>
<dbReference type="Gene3D" id="3.90.870.10">
    <property type="entry name" value="DHBP synthase"/>
    <property type="match status" value="1"/>
</dbReference>
<dbReference type="EMBL" id="FPHJ01000014">
    <property type="protein sequence ID" value="SFV55520.1"/>
    <property type="molecule type" value="Genomic_DNA"/>
</dbReference>
<dbReference type="SUPFAM" id="SSF55821">
    <property type="entry name" value="YrdC/RibB"/>
    <property type="match status" value="1"/>
</dbReference>
<reference evidence="2" key="1">
    <citation type="submission" date="2016-10" db="EMBL/GenBank/DDBJ databases">
        <authorList>
            <person name="de Groot N.N."/>
        </authorList>
    </citation>
    <scope>NUCLEOTIDE SEQUENCE</scope>
</reference>
<accession>A0A1W1BPM9</accession>
<feature type="domain" description="YrdC-like" evidence="1">
    <location>
        <begin position="15"/>
        <end position="196"/>
    </location>
</feature>
<dbReference type="Pfam" id="PF01300">
    <property type="entry name" value="Sua5_yciO_yrdC"/>
    <property type="match status" value="1"/>
</dbReference>
<dbReference type="AlphaFoldDB" id="A0A1W1BPM9"/>
<dbReference type="PANTHER" id="PTHR42828:SF3">
    <property type="entry name" value="THREONYLCARBAMOYL-AMP SYNTHASE"/>
    <property type="match status" value="1"/>
</dbReference>
<evidence type="ECO:0000313" key="2">
    <source>
        <dbReference type="EMBL" id="SFV55520.1"/>
    </source>
</evidence>
<name>A0A1W1BPM9_9ZZZZ</name>